<dbReference type="PANTHER" id="PTHR13617:SF14">
    <property type="entry name" value="PROTEIN ABHD18"/>
    <property type="match status" value="1"/>
</dbReference>
<accession>A0ABU3B4B6</accession>
<dbReference type="PANTHER" id="PTHR13617">
    <property type="entry name" value="PROTEIN ABHD18"/>
    <property type="match status" value="1"/>
</dbReference>
<keyword evidence="3" id="KW-1185">Reference proteome</keyword>
<evidence type="ECO:0000256" key="1">
    <source>
        <dbReference type="SAM" id="Phobius"/>
    </source>
</evidence>
<organism evidence="2 3">
    <name type="scientific">Spectribacter acetivorans</name>
    <dbReference type="NCBI Taxonomy" id="3075603"/>
    <lineage>
        <taxon>Bacteria</taxon>
        <taxon>Pseudomonadati</taxon>
        <taxon>Pseudomonadota</taxon>
        <taxon>Gammaproteobacteria</taxon>
        <taxon>Salinisphaerales</taxon>
        <taxon>Salinisphaeraceae</taxon>
        <taxon>Spectribacter</taxon>
    </lineage>
</organism>
<feature type="transmembrane region" description="Helical" evidence="1">
    <location>
        <begin position="37"/>
        <end position="60"/>
    </location>
</feature>
<keyword evidence="1" id="KW-0812">Transmembrane</keyword>
<proteinExistence type="predicted"/>
<dbReference type="InterPro" id="IPR029058">
    <property type="entry name" value="AB_hydrolase_fold"/>
</dbReference>
<feature type="transmembrane region" description="Helical" evidence="1">
    <location>
        <begin position="14"/>
        <end position="31"/>
    </location>
</feature>
<protein>
    <recommendedName>
        <fullName evidence="4">Alpha/beta hydrolase</fullName>
    </recommendedName>
</protein>
<evidence type="ECO:0000313" key="3">
    <source>
        <dbReference type="Proteomes" id="UP001259982"/>
    </source>
</evidence>
<comment type="caution">
    <text evidence="2">The sequence shown here is derived from an EMBL/GenBank/DDBJ whole genome shotgun (WGS) entry which is preliminary data.</text>
</comment>
<feature type="transmembrane region" description="Helical" evidence="1">
    <location>
        <begin position="69"/>
        <end position="88"/>
    </location>
</feature>
<gene>
    <name evidence="2" type="ORF">RM531_00615</name>
</gene>
<sequence>MTDPSARMRSQPRWFWPALLPVVAGLFWLAVGWRAGLIAGLVMSPSGALMLAPGLALLLFPGDRQISHYLAFGALTGMLLSAGLWPFLGVFPVLGLALLALLCFFVAGYTAVFQAAAGADVPVPRLDWRLAGKAAWDEAILAYFVGTARVPTGQQVAGDALELARLRDLGEQRGWLAEPDRLHPAPPAPAKPALGHRYAAGQGFLLLRFDSGYRPDPALPGAERWQAQAANQRMAVRVFRHPGPPRPWLLCIHGYRMGRPAIDFSLFQVERLHRDLGYNLLMPILPLHGERKVHARSGSGFLDGHMADIFHAESQALWDLRRTLAWLRRNEPEADVGVLGYSLGGYNAALLSALDRDLRCVIAGIPLADMADVVWRHLPILHLRYIEAAGVTPALARAALAPVSPLMLPCRVGADRRFVFAATGDQLVPPGQATRLADHWGGAPIHWYHGSHLSARREASVQTFIEQCLDQSGLAPPTPDAGGCLRPAQT</sequence>
<keyword evidence="1" id="KW-0472">Membrane</keyword>
<evidence type="ECO:0008006" key="4">
    <source>
        <dbReference type="Google" id="ProtNLM"/>
    </source>
</evidence>
<reference evidence="2 3" key="1">
    <citation type="submission" date="2023-09" db="EMBL/GenBank/DDBJ databases">
        <authorList>
            <person name="Rey-Velasco X."/>
        </authorList>
    </citation>
    <scope>NUCLEOTIDE SEQUENCE [LARGE SCALE GENOMIC DNA]</scope>
    <source>
        <strain evidence="2 3">P385</strain>
    </source>
</reference>
<feature type="transmembrane region" description="Helical" evidence="1">
    <location>
        <begin position="94"/>
        <end position="119"/>
    </location>
</feature>
<evidence type="ECO:0000313" key="2">
    <source>
        <dbReference type="EMBL" id="MDT0616965.1"/>
    </source>
</evidence>
<dbReference type="Proteomes" id="UP001259982">
    <property type="component" value="Unassembled WGS sequence"/>
</dbReference>
<dbReference type="RefSeq" id="WP_311656502.1">
    <property type="nucleotide sequence ID" value="NZ_JAVRHY010000001.1"/>
</dbReference>
<name>A0ABU3B4B6_9GAMM</name>
<keyword evidence="1" id="KW-1133">Transmembrane helix</keyword>
<dbReference type="SUPFAM" id="SSF53474">
    <property type="entry name" value="alpha/beta-Hydrolases"/>
    <property type="match status" value="1"/>
</dbReference>
<dbReference type="Gene3D" id="3.40.50.1820">
    <property type="entry name" value="alpha/beta hydrolase"/>
    <property type="match status" value="1"/>
</dbReference>
<dbReference type="EMBL" id="JAVRHY010000001">
    <property type="protein sequence ID" value="MDT0616965.1"/>
    <property type="molecule type" value="Genomic_DNA"/>
</dbReference>